<sequence length="130" mass="14940">MKLCEVTLLSVPLLSDYWKVQPTFQAKCWRRVTDLTMDLQDGVIYTYLLNQIAPRGSNICNSPLLEKNKEKRAIAFLKEADKIGCRFHLTPEDLLGNSFTVHLVYVFRLFLKYPGLPMTAPLAESENFDL</sequence>
<dbReference type="WBParaSite" id="JU765_v2.g236.t1">
    <property type="protein sequence ID" value="JU765_v2.g236.t1"/>
    <property type="gene ID" value="JU765_v2.g236"/>
</dbReference>
<protein>
    <submittedName>
        <fullName evidence="2">Calponin-homology (CH) domain-containing protein</fullName>
    </submittedName>
</protein>
<dbReference type="Proteomes" id="UP000887576">
    <property type="component" value="Unplaced"/>
</dbReference>
<evidence type="ECO:0000313" key="2">
    <source>
        <dbReference type="WBParaSite" id="JU765_v2.g236.t1"/>
    </source>
</evidence>
<name>A0AC34R0D0_9BILA</name>
<organism evidence="1 2">
    <name type="scientific">Panagrolaimus sp. JU765</name>
    <dbReference type="NCBI Taxonomy" id="591449"/>
    <lineage>
        <taxon>Eukaryota</taxon>
        <taxon>Metazoa</taxon>
        <taxon>Ecdysozoa</taxon>
        <taxon>Nematoda</taxon>
        <taxon>Chromadorea</taxon>
        <taxon>Rhabditida</taxon>
        <taxon>Tylenchina</taxon>
        <taxon>Panagrolaimomorpha</taxon>
        <taxon>Panagrolaimoidea</taxon>
        <taxon>Panagrolaimidae</taxon>
        <taxon>Panagrolaimus</taxon>
    </lineage>
</organism>
<reference evidence="2" key="1">
    <citation type="submission" date="2022-11" db="UniProtKB">
        <authorList>
            <consortium name="WormBaseParasite"/>
        </authorList>
    </citation>
    <scope>IDENTIFICATION</scope>
</reference>
<evidence type="ECO:0000313" key="1">
    <source>
        <dbReference type="Proteomes" id="UP000887576"/>
    </source>
</evidence>
<accession>A0AC34R0D0</accession>
<proteinExistence type="predicted"/>